<dbReference type="Proteomes" id="UP001148018">
    <property type="component" value="Unassembled WGS sequence"/>
</dbReference>
<evidence type="ECO:0000313" key="2">
    <source>
        <dbReference type="Proteomes" id="UP001148018"/>
    </source>
</evidence>
<reference evidence="1" key="1">
    <citation type="submission" date="2022-07" db="EMBL/GenBank/DDBJ databases">
        <title>Chromosome-level genome of Muraenolepis orangiensis.</title>
        <authorList>
            <person name="Kim J."/>
        </authorList>
    </citation>
    <scope>NUCLEOTIDE SEQUENCE</scope>
    <source>
        <strain evidence="1">KU_S4_2022</strain>
        <tissue evidence="1">Muscle</tissue>
    </source>
</reference>
<dbReference type="AlphaFoldDB" id="A0A9Q0IRX4"/>
<dbReference type="EMBL" id="JANIIK010000040">
    <property type="protein sequence ID" value="KAJ3608023.1"/>
    <property type="molecule type" value="Genomic_DNA"/>
</dbReference>
<comment type="caution">
    <text evidence="1">The sequence shown here is derived from an EMBL/GenBank/DDBJ whole genome shotgun (WGS) entry which is preliminary data.</text>
</comment>
<evidence type="ECO:0000313" key="1">
    <source>
        <dbReference type="EMBL" id="KAJ3608023.1"/>
    </source>
</evidence>
<accession>A0A9Q0IRX4</accession>
<keyword evidence="2" id="KW-1185">Reference proteome</keyword>
<protein>
    <submittedName>
        <fullName evidence="1">Uncharacterized protein</fullName>
    </submittedName>
</protein>
<organism evidence="1 2">
    <name type="scientific">Muraenolepis orangiensis</name>
    <name type="common">Patagonian moray cod</name>
    <dbReference type="NCBI Taxonomy" id="630683"/>
    <lineage>
        <taxon>Eukaryota</taxon>
        <taxon>Metazoa</taxon>
        <taxon>Chordata</taxon>
        <taxon>Craniata</taxon>
        <taxon>Vertebrata</taxon>
        <taxon>Euteleostomi</taxon>
        <taxon>Actinopterygii</taxon>
        <taxon>Neopterygii</taxon>
        <taxon>Teleostei</taxon>
        <taxon>Neoteleostei</taxon>
        <taxon>Acanthomorphata</taxon>
        <taxon>Zeiogadaria</taxon>
        <taxon>Gadariae</taxon>
        <taxon>Gadiformes</taxon>
        <taxon>Muraenolepidoidei</taxon>
        <taxon>Muraenolepididae</taxon>
        <taxon>Muraenolepis</taxon>
    </lineage>
</organism>
<name>A0A9Q0IRX4_9TELE</name>
<gene>
    <name evidence="1" type="ORF">NHX12_025073</name>
</gene>
<sequence>MLLHHQRPTLFPAEREMKLRGKQRQATVREEFQLKEHLSRGFPRRSAALDVILHSTAAFPVIALWSSCRDVPKNTNLIRLGREAFLTAGGPGGGVYYSKALDLHLGLENRQLPHWRNRSLKSRFDIFFFLSNGPS</sequence>
<proteinExistence type="predicted"/>